<feature type="domain" description="DUF4126" evidence="2">
    <location>
        <begin position="3"/>
        <end position="184"/>
    </location>
</feature>
<evidence type="ECO:0000259" key="2">
    <source>
        <dbReference type="Pfam" id="PF13548"/>
    </source>
</evidence>
<keyword evidence="1" id="KW-0812">Transmembrane</keyword>
<evidence type="ECO:0000256" key="1">
    <source>
        <dbReference type="SAM" id="Phobius"/>
    </source>
</evidence>
<reference evidence="3" key="1">
    <citation type="submission" date="2020-10" db="EMBL/GenBank/DDBJ databases">
        <title>De novo genome project of the cellulose decomposer Thermobifida halotolerans type strain.</title>
        <authorList>
            <person name="Nagy I."/>
            <person name="Horvath B."/>
            <person name="Kukolya J."/>
            <person name="Nagy I."/>
            <person name="Orsini M."/>
        </authorList>
    </citation>
    <scope>NUCLEOTIDE SEQUENCE</scope>
    <source>
        <strain evidence="3">DSM 44931</strain>
    </source>
</reference>
<name>A0AA97M4K2_9ACTN</name>
<dbReference type="Pfam" id="PF13548">
    <property type="entry name" value="DUF4126"/>
    <property type="match status" value="1"/>
</dbReference>
<evidence type="ECO:0000313" key="4">
    <source>
        <dbReference type="Proteomes" id="UP000265719"/>
    </source>
</evidence>
<keyword evidence="4" id="KW-1185">Reference proteome</keyword>
<dbReference type="AlphaFoldDB" id="A0AA97M4K2"/>
<organism evidence="3 4">
    <name type="scientific">Thermobifida halotolerans</name>
    <dbReference type="NCBI Taxonomy" id="483545"/>
    <lineage>
        <taxon>Bacteria</taxon>
        <taxon>Bacillati</taxon>
        <taxon>Actinomycetota</taxon>
        <taxon>Actinomycetes</taxon>
        <taxon>Streptosporangiales</taxon>
        <taxon>Nocardiopsidaceae</taxon>
        <taxon>Thermobifida</taxon>
    </lineage>
</organism>
<sequence>MEILTAVGMASSAGLNAYIPLLVAGVLSRYTDVLSLAPGWQWLENPWALGILTVLLVVELLADKVPILDHVNDVLQTVVRPASGGIVFGASGTALTGEATAAATGSGDGTGVWMVAVGAAIALLFHAAKAVTRLMVNGASGGVGAPVVSTVEDVASALMSLLAVLLPVLILVLVVAAVVGLGWLAGWSYGRRRKKERSREEQTG</sequence>
<accession>A0AA97M4K2</accession>
<keyword evidence="1" id="KW-1133">Transmembrane helix</keyword>
<keyword evidence="1" id="KW-0472">Membrane</keyword>
<dbReference type="KEGG" id="thao:NI17_002180"/>
<dbReference type="RefSeq" id="WP_084012702.1">
    <property type="nucleotide sequence ID" value="NZ_CP063196.1"/>
</dbReference>
<proteinExistence type="predicted"/>
<dbReference type="InterPro" id="IPR025196">
    <property type="entry name" value="DUF4126"/>
</dbReference>
<feature type="transmembrane region" description="Helical" evidence="1">
    <location>
        <begin position="7"/>
        <end position="27"/>
    </location>
</feature>
<feature type="transmembrane region" description="Helical" evidence="1">
    <location>
        <begin position="112"/>
        <end position="136"/>
    </location>
</feature>
<dbReference type="EMBL" id="CP063196">
    <property type="protein sequence ID" value="UOE20080.1"/>
    <property type="molecule type" value="Genomic_DNA"/>
</dbReference>
<dbReference type="Proteomes" id="UP000265719">
    <property type="component" value="Chromosome"/>
</dbReference>
<evidence type="ECO:0000313" key="3">
    <source>
        <dbReference type="EMBL" id="UOE20080.1"/>
    </source>
</evidence>
<protein>
    <submittedName>
        <fullName evidence="3">DUF4126 domain-containing protein</fullName>
    </submittedName>
</protein>
<feature type="transmembrane region" description="Helical" evidence="1">
    <location>
        <begin position="156"/>
        <end position="189"/>
    </location>
</feature>
<gene>
    <name evidence="3" type="ORF">NI17_002180</name>
</gene>